<feature type="signal peptide" evidence="2">
    <location>
        <begin position="1"/>
        <end position="27"/>
    </location>
</feature>
<gene>
    <name evidence="3" type="ORF">OESDEN_14368</name>
</gene>
<evidence type="ECO:0000256" key="2">
    <source>
        <dbReference type="SAM" id="SignalP"/>
    </source>
</evidence>
<proteinExistence type="predicted"/>
<name>A0A0B1SRP5_OESDE</name>
<organism evidence="3 4">
    <name type="scientific">Oesophagostomum dentatum</name>
    <name type="common">Nodular worm</name>
    <dbReference type="NCBI Taxonomy" id="61180"/>
    <lineage>
        <taxon>Eukaryota</taxon>
        <taxon>Metazoa</taxon>
        <taxon>Ecdysozoa</taxon>
        <taxon>Nematoda</taxon>
        <taxon>Chromadorea</taxon>
        <taxon>Rhabditida</taxon>
        <taxon>Rhabditina</taxon>
        <taxon>Rhabditomorpha</taxon>
        <taxon>Strongyloidea</taxon>
        <taxon>Strongylidae</taxon>
        <taxon>Oesophagostomum</taxon>
    </lineage>
</organism>
<accession>A0A0B1SRP5</accession>
<feature type="compositionally biased region" description="Polar residues" evidence="1">
    <location>
        <begin position="61"/>
        <end position="74"/>
    </location>
</feature>
<dbReference type="EMBL" id="KN562247">
    <property type="protein sequence ID" value="KHJ85895.1"/>
    <property type="molecule type" value="Genomic_DNA"/>
</dbReference>
<keyword evidence="4" id="KW-1185">Reference proteome</keyword>
<feature type="chain" id="PRO_5002064915" evidence="2">
    <location>
        <begin position="28"/>
        <end position="74"/>
    </location>
</feature>
<evidence type="ECO:0000256" key="1">
    <source>
        <dbReference type="SAM" id="MobiDB-lite"/>
    </source>
</evidence>
<reference evidence="3 4" key="1">
    <citation type="submission" date="2014-03" db="EMBL/GenBank/DDBJ databases">
        <title>Draft genome of the hookworm Oesophagostomum dentatum.</title>
        <authorList>
            <person name="Mitreva M."/>
        </authorList>
    </citation>
    <scope>NUCLEOTIDE SEQUENCE [LARGE SCALE GENOMIC DNA]</scope>
    <source>
        <strain evidence="3 4">OD-Hann</strain>
    </source>
</reference>
<evidence type="ECO:0000313" key="3">
    <source>
        <dbReference type="EMBL" id="KHJ85895.1"/>
    </source>
</evidence>
<keyword evidence="2" id="KW-0732">Signal</keyword>
<feature type="region of interest" description="Disordered" evidence="1">
    <location>
        <begin position="51"/>
        <end position="74"/>
    </location>
</feature>
<dbReference type="AlphaFoldDB" id="A0A0B1SRP5"/>
<protein>
    <submittedName>
        <fullName evidence="3">Uncharacterized protein</fullName>
    </submittedName>
</protein>
<dbReference type="Proteomes" id="UP000053660">
    <property type="component" value="Unassembled WGS sequence"/>
</dbReference>
<sequence>MFKNRRVIGEMHLVAALFALLLTLVEANFYGFECDRICNLLLKDYRERILQPYPNPPERNLTPTKLKNSNNNKK</sequence>
<evidence type="ECO:0000313" key="4">
    <source>
        <dbReference type="Proteomes" id="UP000053660"/>
    </source>
</evidence>